<name>A0ABP1C2R9_9BRYO</name>
<evidence type="ECO:0000313" key="7">
    <source>
        <dbReference type="EMBL" id="CAK9883127.1"/>
    </source>
</evidence>
<evidence type="ECO:0000256" key="1">
    <source>
        <dbReference type="ARBA" id="ARBA00004606"/>
    </source>
</evidence>
<dbReference type="EMBL" id="OZ023710">
    <property type="protein sequence ID" value="CAK9883127.1"/>
    <property type="molecule type" value="Genomic_DNA"/>
</dbReference>
<dbReference type="Proteomes" id="UP001497522">
    <property type="component" value="Chromosome 9"/>
</dbReference>
<dbReference type="Pfam" id="PF02485">
    <property type="entry name" value="Branch"/>
    <property type="match status" value="1"/>
</dbReference>
<keyword evidence="6" id="KW-1133">Transmembrane helix</keyword>
<keyword evidence="3" id="KW-0808">Transferase</keyword>
<keyword evidence="2" id="KW-0328">Glycosyltransferase</keyword>
<evidence type="ECO:0000313" key="8">
    <source>
        <dbReference type="Proteomes" id="UP001497522"/>
    </source>
</evidence>
<dbReference type="PANTHER" id="PTHR31042">
    <property type="entry name" value="CORE-2/I-BRANCHING BETA-1,6-N-ACETYLGLUCOSAMINYLTRANSFERASE FAMILY PROTEIN-RELATED"/>
    <property type="match status" value="1"/>
</dbReference>
<keyword evidence="6" id="KW-0812">Transmembrane</keyword>
<dbReference type="InterPro" id="IPR003406">
    <property type="entry name" value="Glyco_trans_14"/>
</dbReference>
<organism evidence="7 8">
    <name type="scientific">Sphagnum jensenii</name>
    <dbReference type="NCBI Taxonomy" id="128206"/>
    <lineage>
        <taxon>Eukaryota</taxon>
        <taxon>Viridiplantae</taxon>
        <taxon>Streptophyta</taxon>
        <taxon>Embryophyta</taxon>
        <taxon>Bryophyta</taxon>
        <taxon>Sphagnophytina</taxon>
        <taxon>Sphagnopsida</taxon>
        <taxon>Sphagnales</taxon>
        <taxon>Sphagnaceae</taxon>
        <taxon>Sphagnum</taxon>
    </lineage>
</organism>
<reference evidence="7" key="1">
    <citation type="submission" date="2024-03" db="EMBL/GenBank/DDBJ databases">
        <authorList>
            <consortium name="ELIXIR-Norway"/>
            <consortium name="Elixir Norway"/>
        </authorList>
    </citation>
    <scope>NUCLEOTIDE SEQUENCE</scope>
</reference>
<evidence type="ECO:0000256" key="2">
    <source>
        <dbReference type="ARBA" id="ARBA00022676"/>
    </source>
</evidence>
<accession>A0ABP1C2R9</accession>
<keyword evidence="8" id="KW-1185">Reference proteome</keyword>
<gene>
    <name evidence="7" type="ORF">CSSPJE1EN2_LOCUS24378</name>
</gene>
<dbReference type="PANTHER" id="PTHR31042:SF137">
    <property type="entry name" value="GLYCOSYL TRANSFERASE, FAMILY 14"/>
    <property type="match status" value="1"/>
</dbReference>
<dbReference type="InterPro" id="IPR044174">
    <property type="entry name" value="BC10-like"/>
</dbReference>
<evidence type="ECO:0000256" key="4">
    <source>
        <dbReference type="ARBA" id="ARBA00023136"/>
    </source>
</evidence>
<comment type="subcellular location">
    <subcellularLocation>
        <location evidence="1">Membrane</location>
        <topology evidence="1">Single-pass type II membrane protein</topology>
    </subcellularLocation>
</comment>
<sequence>MVVVVSSQKSTAAHESGKCSSRKLQQLASRNFENPSKWASSNVNMVIGFAILLCVSLLLVIFSQASTSTGFAFLAWTRQLVAGDREQQLEHSIRSAARPNTFLTLEDSDAWYCAEYRRVQAAGSSQGRSFADWLQANASDEEVMCAAHRTAMQPLAPGTPRVAFLFMVRGPIPFEPLWEKFFKGNEERYSIYVHAANSNHSYHNNSIFYQRQIPSKPLGRLAASMPEAQRRLLAYALLDNTVPNAWFSLVCETAIPIRSFGFVYSYLMKSDLSFVEAFFAWEWWRQGWTTENPQLRDDLMRKGEAWFSVHRRHAGLIAGDFFVFPKFKEHWRLGGISAEIYLPTLLNIIDPLGIANRSTTYVNWTDPETGSHPIMYSRANLTTNLFLTIQNQTRNTDGMYAQTSRYLGWDNEESCVYNGVANSSCWLFARKFSGKPADVDSLLANFTTTLIGSSPSSETAG</sequence>
<proteinExistence type="predicted"/>
<evidence type="ECO:0000256" key="5">
    <source>
        <dbReference type="ARBA" id="ARBA00023180"/>
    </source>
</evidence>
<protein>
    <submittedName>
        <fullName evidence="7">Uncharacterized protein</fullName>
    </submittedName>
</protein>
<feature type="transmembrane region" description="Helical" evidence="6">
    <location>
        <begin position="43"/>
        <end position="62"/>
    </location>
</feature>
<keyword evidence="5" id="KW-0325">Glycoprotein</keyword>
<keyword evidence="4 6" id="KW-0472">Membrane</keyword>
<evidence type="ECO:0000256" key="3">
    <source>
        <dbReference type="ARBA" id="ARBA00022679"/>
    </source>
</evidence>
<evidence type="ECO:0000256" key="6">
    <source>
        <dbReference type="SAM" id="Phobius"/>
    </source>
</evidence>